<sequence length="242" mass="27323">MWPTIIRYASSLIFETAFFANLYSSGLFIELARLKRLTFTVETVSDIHLMKKILQALANRRIKKNDLSLVLRYDLMKDSSDLNDHLDDLIQLSNNVNGGDCFDGKLNLSTTIEISFTWMPSSRLVIKKFQDLLLAGKVTSIDIEFSNGADENDFKIFETLNQMPFLGTLFILGSGARDTATSTVIISNPNITNLQHHLVPLELRFSFPDLPSKLQWLTLSSSSPLSFESIPDTLSDLTLYDF</sequence>
<protein>
    <submittedName>
        <fullName evidence="1">Unnamed protein product</fullName>
    </submittedName>
</protein>
<reference evidence="1" key="1">
    <citation type="submission" date="2023-04" db="EMBL/GenBank/DDBJ databases">
        <title>Ambrosiozyma monospora NBRC 10751.</title>
        <authorList>
            <person name="Ichikawa N."/>
            <person name="Sato H."/>
            <person name="Tonouchi N."/>
        </authorList>
    </citation>
    <scope>NUCLEOTIDE SEQUENCE</scope>
    <source>
        <strain evidence="1">NBRC 10751</strain>
    </source>
</reference>
<organism evidence="1 2">
    <name type="scientific">Ambrosiozyma monospora</name>
    <name type="common">Yeast</name>
    <name type="synonym">Endomycopsis monosporus</name>
    <dbReference type="NCBI Taxonomy" id="43982"/>
    <lineage>
        <taxon>Eukaryota</taxon>
        <taxon>Fungi</taxon>
        <taxon>Dikarya</taxon>
        <taxon>Ascomycota</taxon>
        <taxon>Saccharomycotina</taxon>
        <taxon>Pichiomycetes</taxon>
        <taxon>Pichiales</taxon>
        <taxon>Pichiaceae</taxon>
        <taxon>Ambrosiozyma</taxon>
    </lineage>
</organism>
<name>A0ACB5TH07_AMBMO</name>
<gene>
    <name evidence="1" type="ORF">Amon02_000837700</name>
</gene>
<evidence type="ECO:0000313" key="2">
    <source>
        <dbReference type="Proteomes" id="UP001165064"/>
    </source>
</evidence>
<dbReference type="EMBL" id="BSXS01007361">
    <property type="protein sequence ID" value="GME88519.1"/>
    <property type="molecule type" value="Genomic_DNA"/>
</dbReference>
<keyword evidence="2" id="KW-1185">Reference proteome</keyword>
<comment type="caution">
    <text evidence="1">The sequence shown here is derived from an EMBL/GenBank/DDBJ whole genome shotgun (WGS) entry which is preliminary data.</text>
</comment>
<accession>A0ACB5TH07</accession>
<proteinExistence type="predicted"/>
<evidence type="ECO:0000313" key="1">
    <source>
        <dbReference type="EMBL" id="GME88519.1"/>
    </source>
</evidence>
<dbReference type="Proteomes" id="UP001165064">
    <property type="component" value="Unassembled WGS sequence"/>
</dbReference>